<organism evidence="1 2">
    <name type="scientific">Modicisalibacter muralis</name>
    <dbReference type="NCBI Taxonomy" id="119000"/>
    <lineage>
        <taxon>Bacteria</taxon>
        <taxon>Pseudomonadati</taxon>
        <taxon>Pseudomonadota</taxon>
        <taxon>Gammaproteobacteria</taxon>
        <taxon>Oceanospirillales</taxon>
        <taxon>Halomonadaceae</taxon>
        <taxon>Modicisalibacter</taxon>
    </lineage>
</organism>
<name>A0A1G9EL88_9GAMM</name>
<dbReference type="STRING" id="119000.SAMN05661010_00016"/>
<evidence type="ECO:0000313" key="2">
    <source>
        <dbReference type="Proteomes" id="UP000198654"/>
    </source>
</evidence>
<sequence>MPRIFNTVLQPIHAGSFHWQIAMTDAVDSLHRTRAWVENFVVGLDICPFARRELERDSIRYVPVSAASPEQALLALIDECQRLDSDASIETTLVVLTDGAEVFDDYLDLLGLAEALLDDQGYEGVYQLASFHPDYCFDGVAEDDPANYTNRSPHPMLHLLREAGVEQALSRFAHPERIPERNVETLRRLGNRALAERLLACCRSTGGR</sequence>
<gene>
    <name evidence="1" type="ORF">SAMN05661010_00016</name>
</gene>
<keyword evidence="2" id="KW-1185">Reference proteome</keyword>
<dbReference type="EMBL" id="FNGI01000001">
    <property type="protein sequence ID" value="SDK76869.1"/>
    <property type="molecule type" value="Genomic_DNA"/>
</dbReference>
<evidence type="ECO:0000313" key="1">
    <source>
        <dbReference type="EMBL" id="SDK76869.1"/>
    </source>
</evidence>
<dbReference type="Proteomes" id="UP000198654">
    <property type="component" value="Unassembled WGS sequence"/>
</dbReference>
<protein>
    <recommendedName>
        <fullName evidence="3">DUF1415 domain-containing protein</fullName>
    </recommendedName>
</protein>
<proteinExistence type="predicted"/>
<accession>A0A1G9EL88</accession>
<evidence type="ECO:0008006" key="3">
    <source>
        <dbReference type="Google" id="ProtNLM"/>
    </source>
</evidence>
<dbReference type="AlphaFoldDB" id="A0A1G9EL88"/>
<reference evidence="1 2" key="1">
    <citation type="submission" date="2016-10" db="EMBL/GenBank/DDBJ databases">
        <authorList>
            <person name="de Groot N.N."/>
        </authorList>
    </citation>
    <scope>NUCLEOTIDE SEQUENCE [LARGE SCALE GENOMIC DNA]</scope>
    <source>
        <strain evidence="1 2">DSM 14789</strain>
    </source>
</reference>
<dbReference type="InterPro" id="IPR009858">
    <property type="entry name" value="DUF1415"/>
</dbReference>
<dbReference type="Pfam" id="PF07209">
    <property type="entry name" value="DUF1415"/>
    <property type="match status" value="1"/>
</dbReference>